<evidence type="ECO:0000256" key="1">
    <source>
        <dbReference type="SAM" id="Coils"/>
    </source>
</evidence>
<feature type="coiled-coil region" evidence="1">
    <location>
        <begin position="136"/>
        <end position="183"/>
    </location>
</feature>
<feature type="region of interest" description="Disordered" evidence="2">
    <location>
        <begin position="93"/>
        <end position="130"/>
    </location>
</feature>
<accession>A0A0E2B888</accession>
<name>A0A0E2B888_9LEPT</name>
<dbReference type="Proteomes" id="UP000006253">
    <property type="component" value="Unassembled WGS sequence"/>
</dbReference>
<comment type="caution">
    <text evidence="3">The sequence shown here is derived from an EMBL/GenBank/DDBJ whole genome shotgun (WGS) entry which is preliminary data.</text>
</comment>
<dbReference type="RefSeq" id="WP_004764218.1">
    <property type="nucleotide sequence ID" value="NZ_AHMY02000010.1"/>
</dbReference>
<evidence type="ECO:0000256" key="2">
    <source>
        <dbReference type="SAM" id="MobiDB-lite"/>
    </source>
</evidence>
<sequence>MKIGDGEHRVQLGIPKDESLYYIGHGQLESAPASTSVLRVISHELGHVAEFKSEAMRDRAEIRSLNMKIHYEFRNGKLVAVAGETEAITTKKSEETLRKDTEITQQESLKEKDSPKKEETSKTKSEDREKQILSEIRRIESELKIFETKKNAEEEKGFDSIRKTELEEKKRKLEMVLSQEKLKAVLKDTMDTFKELIDKQTRMSLKIFNTNVSDKLGNFLDAKV</sequence>
<keyword evidence="1" id="KW-0175">Coiled coil</keyword>
<proteinExistence type="predicted"/>
<dbReference type="AlphaFoldDB" id="A0A0E2B888"/>
<evidence type="ECO:0000313" key="3">
    <source>
        <dbReference type="EMBL" id="EKO17569.1"/>
    </source>
</evidence>
<organism evidence="3 4">
    <name type="scientific">Leptospira kirschneri str. H1</name>
    <dbReference type="NCBI Taxonomy" id="1049966"/>
    <lineage>
        <taxon>Bacteria</taxon>
        <taxon>Pseudomonadati</taxon>
        <taxon>Spirochaetota</taxon>
        <taxon>Spirochaetia</taxon>
        <taxon>Leptospirales</taxon>
        <taxon>Leptospiraceae</taxon>
        <taxon>Leptospira</taxon>
    </lineage>
</organism>
<dbReference type="EMBL" id="AHMY02000010">
    <property type="protein sequence ID" value="EKO17569.1"/>
    <property type="molecule type" value="Genomic_DNA"/>
</dbReference>
<reference evidence="3 4" key="1">
    <citation type="submission" date="2012-10" db="EMBL/GenBank/DDBJ databases">
        <authorList>
            <person name="Harkins D.M."/>
            <person name="Durkin A.S."/>
            <person name="Brinkac L.M."/>
            <person name="Selengut J.D."/>
            <person name="Sanka R."/>
            <person name="DePew J."/>
            <person name="Purushe J."/>
            <person name="Peacock S.J."/>
            <person name="Thaipadungpanit J."/>
            <person name="Wuthiekanun V.W."/>
            <person name="Day N.P."/>
            <person name="Vinetz J.M."/>
            <person name="Sutton G.G."/>
            <person name="Nelson W.C."/>
            <person name="Fouts D.E."/>
        </authorList>
    </citation>
    <scope>NUCLEOTIDE SEQUENCE [LARGE SCALE GENOMIC DNA]</scope>
    <source>
        <strain evidence="3 4">H1</strain>
    </source>
</reference>
<gene>
    <name evidence="3" type="ORF">LEP1GSC081_0495</name>
</gene>
<protein>
    <submittedName>
        <fullName evidence="3">Uncharacterized protein</fullName>
    </submittedName>
</protein>
<evidence type="ECO:0000313" key="4">
    <source>
        <dbReference type="Proteomes" id="UP000006253"/>
    </source>
</evidence>